<accession>A0A284RQQ5</accession>
<name>A0A284RQQ5_ARMOS</name>
<evidence type="ECO:0000313" key="2">
    <source>
        <dbReference type="Proteomes" id="UP000219338"/>
    </source>
</evidence>
<evidence type="ECO:0000313" key="1">
    <source>
        <dbReference type="EMBL" id="SJL11074.1"/>
    </source>
</evidence>
<dbReference type="EMBL" id="FUEG01000013">
    <property type="protein sequence ID" value="SJL11074.1"/>
    <property type="molecule type" value="Genomic_DNA"/>
</dbReference>
<dbReference type="AlphaFoldDB" id="A0A284RQQ5"/>
<dbReference type="Proteomes" id="UP000219338">
    <property type="component" value="Unassembled WGS sequence"/>
</dbReference>
<keyword evidence="2" id="KW-1185">Reference proteome</keyword>
<organism evidence="1 2">
    <name type="scientific">Armillaria ostoyae</name>
    <name type="common">Armillaria root rot fungus</name>
    <dbReference type="NCBI Taxonomy" id="47428"/>
    <lineage>
        <taxon>Eukaryota</taxon>
        <taxon>Fungi</taxon>
        <taxon>Dikarya</taxon>
        <taxon>Basidiomycota</taxon>
        <taxon>Agaricomycotina</taxon>
        <taxon>Agaricomycetes</taxon>
        <taxon>Agaricomycetidae</taxon>
        <taxon>Agaricales</taxon>
        <taxon>Marasmiineae</taxon>
        <taxon>Physalacriaceae</taxon>
        <taxon>Armillaria</taxon>
    </lineage>
</organism>
<sequence length="165" mass="18610">MLGYHTSDASFSTALLFRRREMQFPISAKKNEKNADTERRGRYSWLTRSINVKGNQETVYSLLAFLKRSPSSSISASPLILYQIDPQLESGGNFLRRREKEARETEYFHLDKIEEKASSSGAVAPVCPHVMFGHAATFLRTAFYPAPVLKASRLSQGLDIIFCDA</sequence>
<protein>
    <submittedName>
        <fullName evidence="1">Uncharacterized protein</fullName>
    </submittedName>
</protein>
<proteinExistence type="predicted"/>
<reference evidence="2" key="1">
    <citation type="journal article" date="2017" name="Nat. Ecol. Evol.">
        <title>Genome expansion and lineage-specific genetic innovations in the forest pathogenic fungi Armillaria.</title>
        <authorList>
            <person name="Sipos G."/>
            <person name="Prasanna A.N."/>
            <person name="Walter M.C."/>
            <person name="O'Connor E."/>
            <person name="Balint B."/>
            <person name="Krizsan K."/>
            <person name="Kiss B."/>
            <person name="Hess J."/>
            <person name="Varga T."/>
            <person name="Slot J."/>
            <person name="Riley R."/>
            <person name="Boka B."/>
            <person name="Rigling D."/>
            <person name="Barry K."/>
            <person name="Lee J."/>
            <person name="Mihaltcheva S."/>
            <person name="LaButti K."/>
            <person name="Lipzen A."/>
            <person name="Waldron R."/>
            <person name="Moloney N.M."/>
            <person name="Sperisen C."/>
            <person name="Kredics L."/>
            <person name="Vagvoelgyi C."/>
            <person name="Patrignani A."/>
            <person name="Fitzpatrick D."/>
            <person name="Nagy I."/>
            <person name="Doyle S."/>
            <person name="Anderson J.B."/>
            <person name="Grigoriev I.V."/>
            <person name="Gueldener U."/>
            <person name="Muensterkoetter M."/>
            <person name="Nagy L.G."/>
        </authorList>
    </citation>
    <scope>NUCLEOTIDE SEQUENCE [LARGE SCALE GENOMIC DNA]</scope>
    <source>
        <strain evidence="2">C18/9</strain>
    </source>
</reference>
<gene>
    <name evidence="1" type="ORF">ARMOST_14475</name>
</gene>